<keyword evidence="4" id="KW-1185">Reference proteome</keyword>
<protein>
    <recommendedName>
        <fullName evidence="5">LTXXQ motif family protein</fullName>
    </recommendedName>
</protein>
<proteinExistence type="predicted"/>
<feature type="compositionally biased region" description="Basic residues" evidence="1">
    <location>
        <begin position="141"/>
        <end position="152"/>
    </location>
</feature>
<evidence type="ECO:0008006" key="5">
    <source>
        <dbReference type="Google" id="ProtNLM"/>
    </source>
</evidence>
<dbReference type="EMBL" id="JBHSKT010000014">
    <property type="protein sequence ID" value="MFC5272297.1"/>
    <property type="molecule type" value="Genomic_DNA"/>
</dbReference>
<organism evidence="3 4">
    <name type="scientific">Adhaeribacter terreus</name>
    <dbReference type="NCBI Taxonomy" id="529703"/>
    <lineage>
        <taxon>Bacteria</taxon>
        <taxon>Pseudomonadati</taxon>
        <taxon>Bacteroidota</taxon>
        <taxon>Cytophagia</taxon>
        <taxon>Cytophagales</taxon>
        <taxon>Hymenobacteraceae</taxon>
        <taxon>Adhaeribacter</taxon>
    </lineage>
</organism>
<evidence type="ECO:0000256" key="2">
    <source>
        <dbReference type="SAM" id="SignalP"/>
    </source>
</evidence>
<sequence length="168" mass="19197">MKKVALALVFGILSVAAVSAQTTQNTKVKTENGRSAKQKYEFKKDGKKDHQKRTPEQRAEMQAKRLQTQFNLTDAQAAKIRELSLDKATQMQAIKVKYAEDRKAMGAEMKNVRNNWDHQLKSVLTPAQYAQFEKERAEKMAKRKENHGKHKGQMGEHKGKMKGKNLEN</sequence>
<feature type="region of interest" description="Disordered" evidence="1">
    <location>
        <begin position="23"/>
        <end position="60"/>
    </location>
</feature>
<dbReference type="Proteomes" id="UP001596161">
    <property type="component" value="Unassembled WGS sequence"/>
</dbReference>
<feature type="signal peptide" evidence="2">
    <location>
        <begin position="1"/>
        <end position="20"/>
    </location>
</feature>
<feature type="chain" id="PRO_5045770954" description="LTXXQ motif family protein" evidence="2">
    <location>
        <begin position="21"/>
        <end position="168"/>
    </location>
</feature>
<name>A0ABW0ED47_9BACT</name>
<gene>
    <name evidence="3" type="ORF">ACFPIB_16905</name>
</gene>
<feature type="compositionally biased region" description="Basic and acidic residues" evidence="1">
    <location>
        <begin position="153"/>
        <end position="168"/>
    </location>
</feature>
<evidence type="ECO:0000256" key="1">
    <source>
        <dbReference type="SAM" id="MobiDB-lite"/>
    </source>
</evidence>
<reference evidence="4" key="1">
    <citation type="journal article" date="2019" name="Int. J. Syst. Evol. Microbiol.">
        <title>The Global Catalogue of Microorganisms (GCM) 10K type strain sequencing project: providing services to taxonomists for standard genome sequencing and annotation.</title>
        <authorList>
            <consortium name="The Broad Institute Genomics Platform"/>
            <consortium name="The Broad Institute Genome Sequencing Center for Infectious Disease"/>
            <person name="Wu L."/>
            <person name="Ma J."/>
        </authorList>
    </citation>
    <scope>NUCLEOTIDE SEQUENCE [LARGE SCALE GENOMIC DNA]</scope>
    <source>
        <strain evidence="4">KACC 12602</strain>
    </source>
</reference>
<feature type="compositionally biased region" description="Basic and acidic residues" evidence="1">
    <location>
        <begin position="28"/>
        <end position="60"/>
    </location>
</feature>
<feature type="region of interest" description="Disordered" evidence="1">
    <location>
        <begin position="134"/>
        <end position="168"/>
    </location>
</feature>
<keyword evidence="2" id="KW-0732">Signal</keyword>
<dbReference type="RefSeq" id="WP_378018657.1">
    <property type="nucleotide sequence ID" value="NZ_JBHSKT010000014.1"/>
</dbReference>
<evidence type="ECO:0000313" key="3">
    <source>
        <dbReference type="EMBL" id="MFC5272297.1"/>
    </source>
</evidence>
<evidence type="ECO:0000313" key="4">
    <source>
        <dbReference type="Proteomes" id="UP001596161"/>
    </source>
</evidence>
<accession>A0ABW0ED47</accession>
<comment type="caution">
    <text evidence="3">The sequence shown here is derived from an EMBL/GenBank/DDBJ whole genome shotgun (WGS) entry which is preliminary data.</text>
</comment>